<evidence type="ECO:0000313" key="3">
    <source>
        <dbReference type="Proteomes" id="UP000664169"/>
    </source>
</evidence>
<dbReference type="InterPro" id="IPR001810">
    <property type="entry name" value="F-box_dom"/>
</dbReference>
<name>A0A8H3IKP3_9LECA</name>
<sequence length="321" mass="36201">MLTDAPATMLFCLPNEILLRTLGTFPTKELLPLTGVCYRFHDLVLRILHGRLLTAASLSQHKLILECYHPASKSMEPYLYCDYLGTPGLSSETEGCGLVYQSDENIGRLGKLAGLYSRFRPIPQEEEDRIFVPHPAGESPAQMRERILLRTGSSEASTSASASEKSNLVEHNIHLDIDEPFSQLCVVTNLVRLGPRRGVFLNFVRVSDGVVRVKRNWLAKRALPSKMDQTESEEEDKTLWMDNHHTVGLRVNVDERTWTRAVPVLMLRDEDPAVSYKVQYKELLIRTTRLLLAVEEALLQDYGTSSGKAMIFGNFVRLTPS</sequence>
<dbReference type="AlphaFoldDB" id="A0A8H3IKP3"/>
<comment type="caution">
    <text evidence="2">The sequence shown here is derived from an EMBL/GenBank/DDBJ whole genome shotgun (WGS) entry which is preliminary data.</text>
</comment>
<dbReference type="Proteomes" id="UP000664169">
    <property type="component" value="Unassembled WGS sequence"/>
</dbReference>
<dbReference type="OrthoDB" id="9981546at2759"/>
<dbReference type="PROSITE" id="PS50181">
    <property type="entry name" value="FBOX"/>
    <property type="match status" value="1"/>
</dbReference>
<reference evidence="2" key="1">
    <citation type="submission" date="2021-03" db="EMBL/GenBank/DDBJ databases">
        <authorList>
            <person name="Tagirdzhanova G."/>
        </authorList>
    </citation>
    <scope>NUCLEOTIDE SEQUENCE</scope>
</reference>
<keyword evidence="3" id="KW-1185">Reference proteome</keyword>
<organism evidence="2 3">
    <name type="scientific">Gomphillus americanus</name>
    <dbReference type="NCBI Taxonomy" id="1940652"/>
    <lineage>
        <taxon>Eukaryota</taxon>
        <taxon>Fungi</taxon>
        <taxon>Dikarya</taxon>
        <taxon>Ascomycota</taxon>
        <taxon>Pezizomycotina</taxon>
        <taxon>Lecanoromycetes</taxon>
        <taxon>OSLEUM clade</taxon>
        <taxon>Ostropomycetidae</taxon>
        <taxon>Ostropales</taxon>
        <taxon>Graphidaceae</taxon>
        <taxon>Gomphilloideae</taxon>
        <taxon>Gomphillus</taxon>
    </lineage>
</organism>
<feature type="domain" description="F-box" evidence="1">
    <location>
        <begin position="7"/>
        <end position="44"/>
    </location>
</feature>
<protein>
    <recommendedName>
        <fullName evidence="1">F-box domain-containing protein</fullName>
    </recommendedName>
</protein>
<accession>A0A8H3IKP3</accession>
<evidence type="ECO:0000259" key="1">
    <source>
        <dbReference type="PROSITE" id="PS50181"/>
    </source>
</evidence>
<proteinExistence type="predicted"/>
<evidence type="ECO:0000313" key="2">
    <source>
        <dbReference type="EMBL" id="CAF9931582.1"/>
    </source>
</evidence>
<dbReference type="EMBL" id="CAJPDQ010000039">
    <property type="protein sequence ID" value="CAF9931582.1"/>
    <property type="molecule type" value="Genomic_DNA"/>
</dbReference>
<gene>
    <name evidence="2" type="ORF">GOMPHAMPRED_005959</name>
</gene>